<name>A0A6M3K091_9ZZZZ</name>
<accession>A0A6M3K091</accession>
<dbReference type="EMBL" id="MT142136">
    <property type="protein sequence ID" value="QJA75031.1"/>
    <property type="molecule type" value="Genomic_DNA"/>
</dbReference>
<gene>
    <name evidence="1" type="ORF">MM415A01881_0007</name>
</gene>
<proteinExistence type="predicted"/>
<reference evidence="1" key="1">
    <citation type="submission" date="2020-03" db="EMBL/GenBank/DDBJ databases">
        <title>The deep terrestrial virosphere.</title>
        <authorList>
            <person name="Holmfeldt K."/>
            <person name="Nilsson E."/>
            <person name="Simone D."/>
            <person name="Lopez-Fernandez M."/>
            <person name="Wu X."/>
            <person name="de Brujin I."/>
            <person name="Lundin D."/>
            <person name="Andersson A."/>
            <person name="Bertilsson S."/>
            <person name="Dopson M."/>
        </authorList>
    </citation>
    <scope>NUCLEOTIDE SEQUENCE</scope>
    <source>
        <strain evidence="1">MM415A01881</strain>
    </source>
</reference>
<evidence type="ECO:0000313" key="1">
    <source>
        <dbReference type="EMBL" id="QJA75031.1"/>
    </source>
</evidence>
<organism evidence="1">
    <name type="scientific">viral metagenome</name>
    <dbReference type="NCBI Taxonomy" id="1070528"/>
    <lineage>
        <taxon>unclassified sequences</taxon>
        <taxon>metagenomes</taxon>
        <taxon>organismal metagenomes</taxon>
    </lineage>
</organism>
<protein>
    <submittedName>
        <fullName evidence="1">Uncharacterized protein</fullName>
    </submittedName>
</protein>
<dbReference type="AlphaFoldDB" id="A0A6M3K091"/>
<sequence>MGATRDVALTELPIRGISINTDTASITLVASDSGVIFWNQYASATTYTLPTAALGKGKWFWFVNSGAGGIVITDGAVDTMVGLNGVAFDTLTFSTGSAMIGAAAIAISDGTYWFVMPFAGATAVFGG</sequence>